<organism evidence="3 4">
    <name type="scientific">Aureobasidium pullulans</name>
    <name type="common">Black yeast</name>
    <name type="synonym">Pullularia pullulans</name>
    <dbReference type="NCBI Taxonomy" id="5580"/>
    <lineage>
        <taxon>Eukaryota</taxon>
        <taxon>Fungi</taxon>
        <taxon>Dikarya</taxon>
        <taxon>Ascomycota</taxon>
        <taxon>Pezizomycotina</taxon>
        <taxon>Dothideomycetes</taxon>
        <taxon>Dothideomycetidae</taxon>
        <taxon>Dothideales</taxon>
        <taxon>Saccotheciaceae</taxon>
        <taxon>Aureobasidium</taxon>
    </lineage>
</organism>
<gene>
    <name evidence="3" type="ORF">D6C94_07986</name>
</gene>
<dbReference type="EMBL" id="QZBJ01000064">
    <property type="protein sequence ID" value="THY71086.1"/>
    <property type="molecule type" value="Genomic_DNA"/>
</dbReference>
<evidence type="ECO:0000313" key="4">
    <source>
        <dbReference type="Proteomes" id="UP000305064"/>
    </source>
</evidence>
<dbReference type="Proteomes" id="UP000305064">
    <property type="component" value="Unassembled WGS sequence"/>
</dbReference>
<reference evidence="3 4" key="1">
    <citation type="submission" date="2018-10" db="EMBL/GenBank/DDBJ databases">
        <title>Fifty Aureobasidium pullulans genomes reveal a recombining polyextremotolerant generalist.</title>
        <authorList>
            <person name="Gostincar C."/>
            <person name="Turk M."/>
            <person name="Zajc J."/>
            <person name="Gunde-Cimerman N."/>
        </authorList>
    </citation>
    <scope>NUCLEOTIDE SEQUENCE [LARGE SCALE GENOMIC DNA]</scope>
    <source>
        <strain evidence="3 4">EXF-4256</strain>
    </source>
</reference>
<proteinExistence type="predicted"/>
<name>A0A4V6TJP6_AURPU</name>
<feature type="chain" id="PRO_5044091554" description="Apple domain-containing protein" evidence="2">
    <location>
        <begin position="18"/>
        <end position="590"/>
    </location>
</feature>
<accession>A0A4V6TJP6</accession>
<evidence type="ECO:0008006" key="5">
    <source>
        <dbReference type="Google" id="ProtNLM"/>
    </source>
</evidence>
<evidence type="ECO:0000256" key="1">
    <source>
        <dbReference type="SAM" id="MobiDB-lite"/>
    </source>
</evidence>
<sequence>MVSKYAALMALIGSVAAQGYSNSSSIASTTSSASGAAYTNGAEPTVGGTTFLIQTDTTYSDATVLTLSRKRQASSGIASCLATCSDSDRCVGTSYSDDTMQCTYYSSIDSTSSTPSPGTDFALVQDRASSSTTSDVFNGTTPVTSGSPSTRTSGVSVSGANNSTTRATGSSTRSAGVSGVSNSTTRATGSASRTSSTVSRTSGSVPTSVPSSLLTINGVLFLIEIDINYRGITIDFAILSKRAGETLDQCLTTCAANAACAGTGFEDGTCTFYSSIEDGSRVVDTGNTFATVISRAGAIGSGNNGTAPGVNGTTPAPASNVTAESLICPQFNGQIITSSVDTTFAISCGQFLIGTTFDITSSLLSKRQAIDTGLPQTLSNCVDLCSLSEECVGTTFNIARSECSFYSDVDYSVALDGFDSATRVQDNSDGNGEGSGAVTTTTVVAPGVTSTVVVGAATTATVYTTVVSTVTVYAGSDSTAFPSGAVVTTIYPVSTTSYYNAVPTITLPQQQNNAVPTVTVTVGSGAAVETSVVTVTVDSNGNVLGSSTAGAVAGGAAGAAGAAYPTVTVFAACTTPAVQDTTVWTTVYVR</sequence>
<keyword evidence="2" id="KW-0732">Signal</keyword>
<dbReference type="AlphaFoldDB" id="A0A4V6TJP6"/>
<comment type="caution">
    <text evidence="3">The sequence shown here is derived from an EMBL/GenBank/DDBJ whole genome shotgun (WGS) entry which is preliminary data.</text>
</comment>
<protein>
    <recommendedName>
        <fullName evidence="5">Apple domain-containing protein</fullName>
    </recommendedName>
</protein>
<feature type="compositionally biased region" description="Low complexity" evidence="1">
    <location>
        <begin position="183"/>
        <end position="207"/>
    </location>
</feature>
<evidence type="ECO:0000313" key="3">
    <source>
        <dbReference type="EMBL" id="THY71086.1"/>
    </source>
</evidence>
<feature type="region of interest" description="Disordered" evidence="1">
    <location>
        <begin position="132"/>
        <end position="207"/>
    </location>
</feature>
<feature type="signal peptide" evidence="2">
    <location>
        <begin position="1"/>
        <end position="17"/>
    </location>
</feature>
<feature type="compositionally biased region" description="Low complexity" evidence="1">
    <location>
        <begin position="139"/>
        <end position="176"/>
    </location>
</feature>
<evidence type="ECO:0000256" key="2">
    <source>
        <dbReference type="SAM" id="SignalP"/>
    </source>
</evidence>